<proteinExistence type="predicted"/>
<dbReference type="PANTHER" id="PTHR10992:SF1086">
    <property type="entry name" value="AB HYDROLASE-1 DOMAIN-CONTAINING PROTEIN"/>
    <property type="match status" value="1"/>
</dbReference>
<evidence type="ECO:0000313" key="2">
    <source>
        <dbReference type="EMBL" id="TXL73303.1"/>
    </source>
</evidence>
<dbReference type="Gene3D" id="3.40.50.1820">
    <property type="entry name" value="alpha/beta hydrolase"/>
    <property type="match status" value="1"/>
</dbReference>
<dbReference type="Proteomes" id="UP000321638">
    <property type="component" value="Unassembled WGS sequence"/>
</dbReference>
<dbReference type="OrthoDB" id="9814966at2"/>
<dbReference type="InterPro" id="IPR000073">
    <property type="entry name" value="AB_hydrolase_1"/>
</dbReference>
<feature type="domain" description="AB hydrolase-1" evidence="1">
    <location>
        <begin position="4"/>
        <end position="232"/>
    </location>
</feature>
<dbReference type="GO" id="GO:0080032">
    <property type="term" value="F:methyl jasmonate esterase activity"/>
    <property type="evidence" value="ECO:0007669"/>
    <property type="project" value="TreeGrafter"/>
</dbReference>
<keyword evidence="2" id="KW-0378">Hydrolase</keyword>
<dbReference type="SUPFAM" id="SSF53474">
    <property type="entry name" value="alpha/beta-Hydrolases"/>
    <property type="match status" value="1"/>
</dbReference>
<dbReference type="InterPro" id="IPR029058">
    <property type="entry name" value="AB_hydrolase_fold"/>
</dbReference>
<dbReference type="EMBL" id="VDUZ01000026">
    <property type="protein sequence ID" value="TXL73303.1"/>
    <property type="molecule type" value="Genomic_DNA"/>
</dbReference>
<dbReference type="AlphaFoldDB" id="A0A5C8PIX1"/>
<gene>
    <name evidence="2" type="ORF">FHP25_21705</name>
</gene>
<dbReference type="GO" id="GO:0080030">
    <property type="term" value="F:methyl indole-3-acetate esterase activity"/>
    <property type="evidence" value="ECO:0007669"/>
    <property type="project" value="TreeGrafter"/>
</dbReference>
<protein>
    <submittedName>
        <fullName evidence="2">Alpha/beta fold hydrolase</fullName>
    </submittedName>
</protein>
<dbReference type="PANTHER" id="PTHR10992">
    <property type="entry name" value="METHYLESTERASE FAMILY MEMBER"/>
    <property type="match status" value="1"/>
</dbReference>
<comment type="caution">
    <text evidence="2">The sequence shown here is derived from an EMBL/GenBank/DDBJ whole genome shotgun (WGS) entry which is preliminary data.</text>
</comment>
<sequence>MATFLLIHGASHGGWCWEKVVPLLEKRGHRALAPDLPGSGEDHDTPLSAVSLAGYVDFVSKILDKETEPPILVGHSLGGLTITHAAEARRRKVRALVYLTALLPPPGMSGRDITSREVDALLRRSLEYGSDGRAYSFKRTNVPALFYNDCDPDDVYRAMARLRPQAAAIATTPMVYTEERFGSVPRWYIECLRDNAITLSMQRWVLQQTPCKVLTLDAGHSPFLSMPEVLVERLETVAKESVERETIA</sequence>
<name>A0A5C8PIX1_9HYPH</name>
<dbReference type="InterPro" id="IPR045889">
    <property type="entry name" value="MES/HNL"/>
</dbReference>
<accession>A0A5C8PIX1</accession>
<organism evidence="2 3">
    <name type="scientific">Vineibacter terrae</name>
    <dbReference type="NCBI Taxonomy" id="2586908"/>
    <lineage>
        <taxon>Bacteria</taxon>
        <taxon>Pseudomonadati</taxon>
        <taxon>Pseudomonadota</taxon>
        <taxon>Alphaproteobacteria</taxon>
        <taxon>Hyphomicrobiales</taxon>
        <taxon>Vineibacter</taxon>
    </lineage>
</organism>
<evidence type="ECO:0000259" key="1">
    <source>
        <dbReference type="Pfam" id="PF12697"/>
    </source>
</evidence>
<keyword evidence="3" id="KW-1185">Reference proteome</keyword>
<evidence type="ECO:0000313" key="3">
    <source>
        <dbReference type="Proteomes" id="UP000321638"/>
    </source>
</evidence>
<dbReference type="RefSeq" id="WP_147849073.1">
    <property type="nucleotide sequence ID" value="NZ_VDUZ01000026.1"/>
</dbReference>
<dbReference type="Pfam" id="PF12697">
    <property type="entry name" value="Abhydrolase_6"/>
    <property type="match status" value="1"/>
</dbReference>
<reference evidence="2 3" key="1">
    <citation type="submission" date="2019-06" db="EMBL/GenBank/DDBJ databases">
        <title>New taxonomy in bacterial strain CC-CFT640, isolated from vineyard.</title>
        <authorList>
            <person name="Lin S.-Y."/>
            <person name="Tsai C.-F."/>
            <person name="Young C.-C."/>
        </authorList>
    </citation>
    <scope>NUCLEOTIDE SEQUENCE [LARGE SCALE GENOMIC DNA]</scope>
    <source>
        <strain evidence="2 3">CC-CFT640</strain>
    </source>
</reference>